<proteinExistence type="predicted"/>
<accession>A0A8D3E271</accession>
<evidence type="ECO:0000256" key="3">
    <source>
        <dbReference type="ARBA" id="ARBA00023180"/>
    </source>
</evidence>
<dbReference type="GO" id="GO:0005886">
    <property type="term" value="C:plasma membrane"/>
    <property type="evidence" value="ECO:0007669"/>
    <property type="project" value="TreeGrafter"/>
</dbReference>
<evidence type="ECO:0000256" key="1">
    <source>
        <dbReference type="ARBA" id="ARBA00004370"/>
    </source>
</evidence>
<feature type="chain" id="PRO_5034669747" description="Cadherin N-terminal domain-containing protein" evidence="4">
    <location>
        <begin position="24"/>
        <end position="118"/>
    </location>
</feature>
<dbReference type="InterPro" id="IPR013164">
    <property type="entry name" value="Cadherin_N"/>
</dbReference>
<evidence type="ECO:0000313" key="7">
    <source>
        <dbReference type="Proteomes" id="UP000694558"/>
    </source>
</evidence>
<feature type="domain" description="Cadherin N-terminal" evidence="5">
    <location>
        <begin position="24"/>
        <end position="99"/>
    </location>
</feature>
<feature type="signal peptide" evidence="4">
    <location>
        <begin position="1"/>
        <end position="23"/>
    </location>
</feature>
<comment type="subcellular location">
    <subcellularLocation>
        <location evidence="1">Membrane</location>
    </subcellularLocation>
</comment>
<dbReference type="Gene3D" id="2.60.40.60">
    <property type="entry name" value="Cadherins"/>
    <property type="match status" value="1"/>
</dbReference>
<dbReference type="GeneTree" id="ENSGT00940000164468"/>
<dbReference type="SUPFAM" id="SSF49313">
    <property type="entry name" value="Cadherin-like"/>
    <property type="match status" value="1"/>
</dbReference>
<dbReference type="AlphaFoldDB" id="A0A8D3E271"/>
<name>A0A8D3E271_SCOMX</name>
<reference evidence="6" key="1">
    <citation type="submission" date="2023-05" db="EMBL/GenBank/DDBJ databases">
        <title>High-quality long-read genome of Scophthalmus maximus.</title>
        <authorList>
            <person name="Lien S."/>
            <person name="Martinez P."/>
        </authorList>
    </citation>
    <scope>NUCLEOTIDE SEQUENCE [LARGE SCALE GENOMIC DNA]</scope>
</reference>
<keyword evidence="2" id="KW-0472">Membrane</keyword>
<evidence type="ECO:0000313" key="6">
    <source>
        <dbReference type="Ensembl" id="ENSSMAP00000065880.1"/>
    </source>
</evidence>
<dbReference type="FunFam" id="2.60.40.60:FF:000006">
    <property type="entry name" value="Protocadherin alpha 2"/>
    <property type="match status" value="1"/>
</dbReference>
<dbReference type="Pfam" id="PF08266">
    <property type="entry name" value="Cadherin_2"/>
    <property type="match status" value="1"/>
</dbReference>
<evidence type="ECO:0000256" key="4">
    <source>
        <dbReference type="SAM" id="SignalP"/>
    </source>
</evidence>
<dbReference type="PANTHER" id="PTHR24028:SF296">
    <property type="entry name" value="PROTOCADHERIN 1 GAMMA 11 PRECURSOR-RELATED"/>
    <property type="match status" value="1"/>
</dbReference>
<dbReference type="InterPro" id="IPR015919">
    <property type="entry name" value="Cadherin-like_sf"/>
</dbReference>
<evidence type="ECO:0000256" key="2">
    <source>
        <dbReference type="ARBA" id="ARBA00023136"/>
    </source>
</evidence>
<sequence length="118" mass="13196">MKLLTIRQVPLFLSVLFVGVVLGQVSYSVPEEMPKGSFVGNIAQDLGLDVKRLQSGKARVFTRDSTTYVELNRERGILLMKERIDREALCGPTTPCALKVARRREVSRLIFALVMMVG</sequence>
<organism evidence="6 7">
    <name type="scientific">Scophthalmus maximus</name>
    <name type="common">Turbot</name>
    <name type="synonym">Psetta maxima</name>
    <dbReference type="NCBI Taxonomy" id="52904"/>
    <lineage>
        <taxon>Eukaryota</taxon>
        <taxon>Metazoa</taxon>
        <taxon>Chordata</taxon>
        <taxon>Craniata</taxon>
        <taxon>Vertebrata</taxon>
        <taxon>Euteleostomi</taxon>
        <taxon>Actinopterygii</taxon>
        <taxon>Neopterygii</taxon>
        <taxon>Teleostei</taxon>
        <taxon>Neoteleostei</taxon>
        <taxon>Acanthomorphata</taxon>
        <taxon>Carangaria</taxon>
        <taxon>Pleuronectiformes</taxon>
        <taxon>Pleuronectoidei</taxon>
        <taxon>Scophthalmidae</taxon>
        <taxon>Scophthalmus</taxon>
    </lineage>
</organism>
<dbReference type="GO" id="GO:0007155">
    <property type="term" value="P:cell adhesion"/>
    <property type="evidence" value="ECO:0007669"/>
    <property type="project" value="TreeGrafter"/>
</dbReference>
<reference evidence="6" key="2">
    <citation type="submission" date="2025-08" db="UniProtKB">
        <authorList>
            <consortium name="Ensembl"/>
        </authorList>
    </citation>
    <scope>IDENTIFICATION</scope>
</reference>
<dbReference type="Proteomes" id="UP000694558">
    <property type="component" value="Chromosome 13"/>
</dbReference>
<dbReference type="GO" id="GO:0005509">
    <property type="term" value="F:calcium ion binding"/>
    <property type="evidence" value="ECO:0007669"/>
    <property type="project" value="InterPro"/>
</dbReference>
<protein>
    <recommendedName>
        <fullName evidence="5">Cadherin N-terminal domain-containing protein</fullName>
    </recommendedName>
</protein>
<evidence type="ECO:0000259" key="5">
    <source>
        <dbReference type="Pfam" id="PF08266"/>
    </source>
</evidence>
<dbReference type="InterPro" id="IPR050174">
    <property type="entry name" value="Protocadherin/Cadherin-CA"/>
</dbReference>
<keyword evidence="4" id="KW-0732">Signal</keyword>
<dbReference type="PANTHER" id="PTHR24028">
    <property type="entry name" value="CADHERIN-87A"/>
    <property type="match status" value="1"/>
</dbReference>
<dbReference type="Ensembl" id="ENSSMAT00000073911.1">
    <property type="protein sequence ID" value="ENSSMAP00000065880.1"/>
    <property type="gene ID" value="ENSSMAG00000033564.1"/>
</dbReference>
<keyword evidence="3" id="KW-0325">Glycoprotein</keyword>